<accession>A0A3P8E5G5</accession>
<reference evidence="3" key="2">
    <citation type="submission" date="2019-09" db="UniProtKB">
        <authorList>
            <consortium name="WormBaseParasite"/>
        </authorList>
    </citation>
    <scope>IDENTIFICATION</scope>
</reference>
<dbReference type="WBParaSite" id="HPBE_0001698401-mRNA-1">
    <property type="protein sequence ID" value="HPBE_0001698401-mRNA-1"/>
    <property type="gene ID" value="HPBE_0001698401"/>
</dbReference>
<dbReference type="PANTHER" id="PTHR46238:SF8">
    <property type="entry name" value="ENDONUCLEASE_EXONUCLEASE_PHOSPHATASE DOMAIN-CONTAINING PROTEIN"/>
    <property type="match status" value="1"/>
</dbReference>
<dbReference type="PANTHER" id="PTHR46238">
    <property type="entry name" value="REVERSE TRANSCRIPTASE DOMAIN-CONTAINING PROTEIN"/>
    <property type="match status" value="1"/>
</dbReference>
<organism evidence="1">
    <name type="scientific">Heligmosomoides polygyrus</name>
    <name type="common">Parasitic roundworm</name>
    <dbReference type="NCBI Taxonomy" id="6339"/>
    <lineage>
        <taxon>Eukaryota</taxon>
        <taxon>Metazoa</taxon>
        <taxon>Ecdysozoa</taxon>
        <taxon>Nematoda</taxon>
        <taxon>Chromadorea</taxon>
        <taxon>Rhabditida</taxon>
        <taxon>Rhabditina</taxon>
        <taxon>Rhabditomorpha</taxon>
        <taxon>Strongyloidea</taxon>
        <taxon>Heligmosomidae</taxon>
        <taxon>Heligmosomoides</taxon>
    </lineage>
</organism>
<gene>
    <name evidence="1" type="ORF">HPBE_LOCUS16983</name>
</gene>
<proteinExistence type="predicted"/>
<reference evidence="1 2" key="1">
    <citation type="submission" date="2018-11" db="EMBL/GenBank/DDBJ databases">
        <authorList>
            <consortium name="Pathogen Informatics"/>
        </authorList>
    </citation>
    <scope>NUCLEOTIDE SEQUENCE [LARGE SCALE GENOMIC DNA]</scope>
</reference>
<dbReference type="AlphaFoldDB" id="A0A3P8E5G5"/>
<protein>
    <submittedName>
        <fullName evidence="3">Reverse transcriptase domain-containing protein</fullName>
    </submittedName>
</protein>
<dbReference type="OrthoDB" id="425681at2759"/>
<dbReference type="EMBL" id="UZAH01029729">
    <property type="protein sequence ID" value="VDP07609.1"/>
    <property type="molecule type" value="Genomic_DNA"/>
</dbReference>
<evidence type="ECO:0000313" key="3">
    <source>
        <dbReference type="WBParaSite" id="HPBE_0001698401-mRNA-1"/>
    </source>
</evidence>
<keyword evidence="2" id="KW-1185">Reference proteome</keyword>
<evidence type="ECO:0000313" key="1">
    <source>
        <dbReference type="EMBL" id="VDP07609.1"/>
    </source>
</evidence>
<dbReference type="Proteomes" id="UP000050761">
    <property type="component" value="Unassembled WGS sequence"/>
</dbReference>
<name>A0A3P8E5G5_HELPZ</name>
<sequence length="386" mass="44899">MLRILLKEEQLSEGSAKTDIYQLGMVIYQVLFQTRPFSDMPAMTPKEFPHPAIPSVDYVHGSVHNITVEETEAALKKMKPGFVSGCGTIDAIHVARLLLEKHCEKQKPVHVAFLDMEKAFDRVPREVIWYALRQYNVPEEIIDLDQVAFADDVLCDRKIPEHLKSKVYRTVVRPVAMYGAMCWLATKELEMRPSVIETKMLRWTARVTRMGGIRNEAIRQKFGVTPIADKMREARLRWYDHVLRGKEDSARKIGLELEVSGKRPRGRPKQRWSDTLHMDMKVTVVHPDQAQDRESTAARIRFVFFQCWLEKTEMRPEMDSIVDAVTREFASEGKGNVIDQMIRVIDDYQKHLEAKVELRTKHLEDSLQRTEDLLFHIMPRFARARE</sequence>
<evidence type="ECO:0000313" key="2">
    <source>
        <dbReference type="Proteomes" id="UP000050761"/>
    </source>
</evidence>